<evidence type="ECO:0000256" key="7">
    <source>
        <dbReference type="ARBA" id="ARBA00023242"/>
    </source>
</evidence>
<dbReference type="PANTHER" id="PTHR13578">
    <property type="entry name" value="ADDITIONAL SEX COMBS LIKE PROTEIN ASXL"/>
    <property type="match status" value="1"/>
</dbReference>
<name>A0A6A4VDW1_AMPAM</name>
<dbReference type="Pfam" id="PF13919">
    <property type="entry name" value="ASXH"/>
    <property type="match status" value="1"/>
</dbReference>
<dbReference type="InterPro" id="IPR024811">
    <property type="entry name" value="ASX/ASX-like"/>
</dbReference>
<dbReference type="Proteomes" id="UP000440578">
    <property type="component" value="Unassembled WGS sequence"/>
</dbReference>
<feature type="region of interest" description="Disordered" evidence="8">
    <location>
        <begin position="270"/>
        <end position="446"/>
    </location>
</feature>
<feature type="compositionally biased region" description="Low complexity" evidence="8">
    <location>
        <begin position="434"/>
        <end position="446"/>
    </location>
</feature>
<keyword evidence="4" id="KW-0862">Zinc</keyword>
<dbReference type="GO" id="GO:0003682">
    <property type="term" value="F:chromatin binding"/>
    <property type="evidence" value="ECO:0007669"/>
    <property type="project" value="TreeGrafter"/>
</dbReference>
<evidence type="ECO:0000256" key="8">
    <source>
        <dbReference type="SAM" id="MobiDB-lite"/>
    </source>
</evidence>
<dbReference type="GO" id="GO:0009887">
    <property type="term" value="P:animal organ morphogenesis"/>
    <property type="evidence" value="ECO:0007669"/>
    <property type="project" value="TreeGrafter"/>
</dbReference>
<comment type="subcellular location">
    <subcellularLocation>
        <location evidence="1">Nucleus</location>
    </subcellularLocation>
</comment>
<evidence type="ECO:0000313" key="11">
    <source>
        <dbReference type="Proteomes" id="UP000440578"/>
    </source>
</evidence>
<accession>A0A6A4VDW1</accession>
<keyword evidence="6" id="KW-0804">Transcription</keyword>
<dbReference type="PROSITE" id="PS51916">
    <property type="entry name" value="DEUBAD"/>
    <property type="match status" value="1"/>
</dbReference>
<feature type="compositionally biased region" description="Low complexity" evidence="8">
    <location>
        <begin position="336"/>
        <end position="347"/>
    </location>
</feature>
<evidence type="ECO:0000256" key="1">
    <source>
        <dbReference type="ARBA" id="ARBA00004123"/>
    </source>
</evidence>
<evidence type="ECO:0000256" key="3">
    <source>
        <dbReference type="ARBA" id="ARBA00022771"/>
    </source>
</evidence>
<evidence type="ECO:0000256" key="6">
    <source>
        <dbReference type="ARBA" id="ARBA00023163"/>
    </source>
</evidence>
<feature type="compositionally biased region" description="Low complexity" evidence="8">
    <location>
        <begin position="270"/>
        <end position="282"/>
    </location>
</feature>
<keyword evidence="5" id="KW-0805">Transcription regulation</keyword>
<organism evidence="10 11">
    <name type="scientific">Amphibalanus amphitrite</name>
    <name type="common">Striped barnacle</name>
    <name type="synonym">Balanus amphitrite</name>
    <dbReference type="NCBI Taxonomy" id="1232801"/>
    <lineage>
        <taxon>Eukaryota</taxon>
        <taxon>Metazoa</taxon>
        <taxon>Ecdysozoa</taxon>
        <taxon>Arthropoda</taxon>
        <taxon>Crustacea</taxon>
        <taxon>Multicrustacea</taxon>
        <taxon>Cirripedia</taxon>
        <taxon>Thoracica</taxon>
        <taxon>Thoracicalcarea</taxon>
        <taxon>Balanomorpha</taxon>
        <taxon>Balanoidea</taxon>
        <taxon>Balanidae</taxon>
        <taxon>Amphibalaninae</taxon>
        <taxon>Amphibalanus</taxon>
    </lineage>
</organism>
<feature type="compositionally biased region" description="Polar residues" evidence="8">
    <location>
        <begin position="310"/>
        <end position="320"/>
    </location>
</feature>
<keyword evidence="3" id="KW-0863">Zinc-finger</keyword>
<evidence type="ECO:0000256" key="5">
    <source>
        <dbReference type="ARBA" id="ARBA00023015"/>
    </source>
</evidence>
<gene>
    <name evidence="10" type="primary">Asx</name>
    <name evidence="10" type="ORF">FJT64_001421</name>
</gene>
<sequence>METEPRLPEKRRRRATGQEPVSAPAPLSVRQLQVAPPAAPAAPATATHSAAGGEPLVIRTPAGTEATSKMQQILRALGRRPRQRRARKLSNAAQLKQTQEGVIDLETPDSILTRVQVKSLLSRSAFCRLPSLYQLQLAKMLPDADGPSGSDGTMKLGGASLNNEFLARACQQWQERLRRGEFTHENQHKYRADVDMMRRRLDPWKARNFEPVWGRRPRRSGSPVTRDAQSVLGTALPPVPAAAAAAVLPAAAAATTAPAAVPVSAAAASSTASGSAAAPSVPEVKPKRSWATPPPESAERTAGAEDEEWSSPNDVSLESTTCEVGGEQGTEEEPPAAEAAAEPVTVELQTAAGRPPDRPTSPAEQEDGEEGEDEDEEEEQRVRPALAVSAGQPQPVAVAGTLPLPATAGAQPRPQTSAAPAAQLRTKGKGRGQAGKAGKAARPPAGTVNLERSYQICQAVINKSQNRAQLQAQLKPLPALLAERGGPAGRRSAAPSAAAAAVSAAPHAMQVKYVQVPGQKVFTATRVVAMPAAGGGGHAATPPPAAPPGAVTVSQEQAAPLVLGELGENGTVVLRKDLLVRGKQKVYQVRLPTARACADRLGFWAYGDLLASVFQLPSFSQMFLKEQRTLIPNIQLLPLCNTF</sequence>
<keyword evidence="11" id="KW-1185">Reference proteome</keyword>
<feature type="region of interest" description="Disordered" evidence="8">
    <location>
        <begin position="1"/>
        <end position="54"/>
    </location>
</feature>
<dbReference type="InterPro" id="IPR028020">
    <property type="entry name" value="ASX_DEUBAD_dom"/>
</dbReference>
<feature type="compositionally biased region" description="Acidic residues" evidence="8">
    <location>
        <begin position="364"/>
        <end position="379"/>
    </location>
</feature>
<comment type="caution">
    <text evidence="10">The sequence shown here is derived from an EMBL/GenBank/DDBJ whole genome shotgun (WGS) entry which is preliminary data.</text>
</comment>
<dbReference type="AlphaFoldDB" id="A0A6A4VDW1"/>
<protein>
    <submittedName>
        <fullName evidence="10">Polycomb protein Asx</fullName>
    </submittedName>
</protein>
<evidence type="ECO:0000259" key="9">
    <source>
        <dbReference type="PROSITE" id="PS51916"/>
    </source>
</evidence>
<dbReference type="PANTHER" id="PTHR13578:SF20">
    <property type="entry name" value="POLYCOMB PROTEIN ASX"/>
    <property type="match status" value="1"/>
</dbReference>
<keyword evidence="2" id="KW-0479">Metal-binding</keyword>
<dbReference type="GO" id="GO:0045944">
    <property type="term" value="P:positive regulation of transcription by RNA polymerase II"/>
    <property type="evidence" value="ECO:0007669"/>
    <property type="project" value="TreeGrafter"/>
</dbReference>
<proteinExistence type="predicted"/>
<keyword evidence="7" id="KW-0539">Nucleus</keyword>
<reference evidence="10 11" key="1">
    <citation type="submission" date="2019-07" db="EMBL/GenBank/DDBJ databases">
        <title>Draft genome assembly of a fouling barnacle, Amphibalanus amphitrite (Darwin, 1854): The first reference genome for Thecostraca.</title>
        <authorList>
            <person name="Kim W."/>
        </authorList>
    </citation>
    <scope>NUCLEOTIDE SEQUENCE [LARGE SCALE GENOMIC DNA]</scope>
    <source>
        <strain evidence="10">SNU_AA5</strain>
        <tissue evidence="10">Soma without cirri and trophi</tissue>
    </source>
</reference>
<evidence type="ECO:0000256" key="2">
    <source>
        <dbReference type="ARBA" id="ARBA00022723"/>
    </source>
</evidence>
<dbReference type="GO" id="GO:0035517">
    <property type="term" value="C:PR-DUB complex"/>
    <property type="evidence" value="ECO:0007669"/>
    <property type="project" value="TreeGrafter"/>
</dbReference>
<feature type="compositionally biased region" description="Low complexity" evidence="8">
    <location>
        <begin position="41"/>
        <end position="51"/>
    </location>
</feature>
<dbReference type="GO" id="GO:0008270">
    <property type="term" value="F:zinc ion binding"/>
    <property type="evidence" value="ECO:0007669"/>
    <property type="project" value="UniProtKB-KW"/>
</dbReference>
<dbReference type="OrthoDB" id="9348951at2759"/>
<dbReference type="EMBL" id="VIIS01002164">
    <property type="protein sequence ID" value="KAF0287781.1"/>
    <property type="molecule type" value="Genomic_DNA"/>
</dbReference>
<evidence type="ECO:0000313" key="10">
    <source>
        <dbReference type="EMBL" id="KAF0287781.1"/>
    </source>
</evidence>
<feature type="domain" description="DEUBAD" evidence="9">
    <location>
        <begin position="108"/>
        <end position="218"/>
    </location>
</feature>
<dbReference type="InterPro" id="IPR044867">
    <property type="entry name" value="DEUBAD_dom"/>
</dbReference>
<evidence type="ECO:0000256" key="4">
    <source>
        <dbReference type="ARBA" id="ARBA00022833"/>
    </source>
</evidence>